<organism evidence="1">
    <name type="scientific">Xenopus laevis</name>
    <name type="common">African clawed frog</name>
    <dbReference type="NCBI Taxonomy" id="8355"/>
    <lineage>
        <taxon>Eukaryota</taxon>
        <taxon>Metazoa</taxon>
        <taxon>Chordata</taxon>
        <taxon>Craniata</taxon>
        <taxon>Vertebrata</taxon>
        <taxon>Euteleostomi</taxon>
        <taxon>Amphibia</taxon>
        <taxon>Batrachia</taxon>
        <taxon>Anura</taxon>
        <taxon>Pipoidea</taxon>
        <taxon>Pipidae</taxon>
        <taxon>Xenopodinae</taxon>
        <taxon>Xenopus</taxon>
        <taxon>Xenopus</taxon>
    </lineage>
</organism>
<accession>A0A974BN05</accession>
<evidence type="ECO:0000313" key="1">
    <source>
        <dbReference type="EMBL" id="OCT55185.1"/>
    </source>
</evidence>
<sequence length="74" mass="8566">MLKSCVRVEGTKVKPFASTAVSISVSWWLDRFIIACSWSPVRHSVEVCPDLFLWPCLRPPRRCLFLARYLPVFP</sequence>
<proteinExistence type="predicted"/>
<dbReference type="AlphaFoldDB" id="A0A974BN05"/>
<reference evidence="1" key="1">
    <citation type="submission" date="2016-05" db="EMBL/GenBank/DDBJ databases">
        <title>WGS assembly of Xenopus laevis.</title>
        <authorList>
            <person name="Session A."/>
            <person name="Uno Y."/>
            <person name="Kwon T."/>
            <person name="Chapman J."/>
            <person name="Toyoda A."/>
            <person name="Takahashi S."/>
            <person name="Fukui A."/>
            <person name="Hikosaka A."/>
            <person name="Putnam N."/>
            <person name="Stites J."/>
            <person name="Van Heeringen S."/>
            <person name="Quigley I."/>
            <person name="Heinz S."/>
            <person name="Hellsten U."/>
            <person name="Lyons J."/>
            <person name="Suzuki A."/>
            <person name="Kondo M."/>
            <person name="Ogino H."/>
            <person name="Ochi H."/>
            <person name="Bogdanovic O."/>
            <person name="Lister R."/>
            <person name="Georgiou G."/>
            <person name="Paranjpe S."/>
            <person name="Van Kruijsbergen I."/>
            <person name="Mozaffari S."/>
            <person name="Shu S."/>
            <person name="Schmutz J."/>
            <person name="Jenkins J."/>
            <person name="Grimwood J."/>
            <person name="Carlson J."/>
            <person name="Mitros T."/>
            <person name="Simakov O."/>
            <person name="Heald R."/>
            <person name="Miller K."/>
            <person name="Haudenschild C."/>
            <person name="Kuroki Y."/>
            <person name="Tanaka T."/>
            <person name="Michiue T."/>
            <person name="Watanabe M."/>
            <person name="Kinoshita T."/>
            <person name="Ohta Y."/>
            <person name="Mawaribuchi S."/>
            <person name="Suzuki Y."/>
            <person name="Haramoto Y."/>
            <person name="Yamamoto T."/>
            <person name="Takagi C."/>
            <person name="Kitzman J."/>
            <person name="Shendure J."/>
            <person name="Nakayama T."/>
            <person name="Izutsu Y."/>
            <person name="Robert J."/>
            <person name="Dichmann D."/>
            <person name="Flajnik M."/>
            <person name="Houston D."/>
            <person name="Marcotte E."/>
            <person name="Wallingford J."/>
            <person name="Ito Y."/>
            <person name="Asashima M."/>
            <person name="Ueno N."/>
            <person name="Matsuda Y."/>
            <person name="Jan Veenstra G."/>
            <person name="Fujiyama A."/>
            <person name="Harland R."/>
            <person name="Taira M."/>
            <person name="Rokhsar D.S."/>
        </authorList>
    </citation>
    <scope>NUCLEOTIDE SEQUENCE</scope>
    <source>
        <strain evidence="1">J</strain>
        <tissue evidence="1">Blood</tissue>
    </source>
</reference>
<name>A0A974BN05_XENLA</name>
<gene>
    <name evidence="1" type="ORF">XELAEV_18004001mg</name>
</gene>
<dbReference type="Proteomes" id="UP000694892">
    <property type="component" value="Unassembled WGS sequence"/>
</dbReference>
<dbReference type="EMBL" id="KV526118">
    <property type="protein sequence ID" value="OCT55185.1"/>
    <property type="molecule type" value="Genomic_DNA"/>
</dbReference>
<protein>
    <submittedName>
        <fullName evidence="1">Uncharacterized protein</fullName>
    </submittedName>
</protein>